<name>A0A8S5TUQ9_9CAUD</name>
<organism evidence="1">
    <name type="scientific">Podoviridae sp. ctCmm1</name>
    <dbReference type="NCBI Taxonomy" id="2825231"/>
    <lineage>
        <taxon>Viruses</taxon>
        <taxon>Duplodnaviria</taxon>
        <taxon>Heunggongvirae</taxon>
        <taxon>Uroviricota</taxon>
        <taxon>Caudoviricetes</taxon>
    </lineage>
</organism>
<reference evidence="1" key="1">
    <citation type="journal article" date="2021" name="Proc. Natl. Acad. Sci. U.S.A.">
        <title>A Catalog of Tens of Thousands of Viruses from Human Metagenomes Reveals Hidden Associations with Chronic Diseases.</title>
        <authorList>
            <person name="Tisza M.J."/>
            <person name="Buck C.B."/>
        </authorList>
    </citation>
    <scope>NUCLEOTIDE SEQUENCE</scope>
    <source>
        <strain evidence="1">CtCmm1</strain>
    </source>
</reference>
<dbReference type="EMBL" id="BK015933">
    <property type="protein sequence ID" value="DAF85945.1"/>
    <property type="molecule type" value="Genomic_DNA"/>
</dbReference>
<proteinExistence type="predicted"/>
<accession>A0A8S5TUQ9</accession>
<protein>
    <submittedName>
        <fullName evidence="1">Uncharacterized protein</fullName>
    </submittedName>
</protein>
<sequence>MYKLYIVRIFDPPLSVSSKFTYKIFVLTHTSN</sequence>
<evidence type="ECO:0000313" key="1">
    <source>
        <dbReference type="EMBL" id="DAF85945.1"/>
    </source>
</evidence>